<evidence type="ECO:0000313" key="1">
    <source>
        <dbReference type="EMBL" id="KAH7248347.1"/>
    </source>
</evidence>
<accession>A0A9P9H1V5</accession>
<proteinExistence type="predicted"/>
<dbReference type="AlphaFoldDB" id="A0A9P9H1V5"/>
<gene>
    <name evidence="1" type="ORF">B0J15DRAFT_401167</name>
</gene>
<name>A0A9P9H1V5_FUSSL</name>
<sequence>SLLRKTMIPPKVLVTSLDVSTAVNALNNVVAGKESEFLPPGFGYVQLSRFLGALEGRVKADRNVGLILSISGRVNSSLAIDLYLGAQGAGPAALPTRSKISECKRIGGRWEELVGPSVFLLAIYSNVAETFAKDHSKTDNSTLKVLASAALDCDPASPPRVCVHLSAAVEEERIRSGLPCDDSCIDEIENHIRQHILSSCTRMQFFIVAP</sequence>
<comment type="caution">
    <text evidence="1">The sequence shown here is derived from an EMBL/GenBank/DDBJ whole genome shotgun (WGS) entry which is preliminary data.</text>
</comment>
<dbReference type="OrthoDB" id="5242801at2759"/>
<dbReference type="Proteomes" id="UP000736672">
    <property type="component" value="Unassembled WGS sequence"/>
</dbReference>
<keyword evidence="2" id="KW-1185">Reference proteome</keyword>
<reference evidence="1" key="1">
    <citation type="journal article" date="2021" name="Nat. Commun.">
        <title>Genetic determinants of endophytism in the Arabidopsis root mycobiome.</title>
        <authorList>
            <person name="Mesny F."/>
            <person name="Miyauchi S."/>
            <person name="Thiergart T."/>
            <person name="Pickel B."/>
            <person name="Atanasova L."/>
            <person name="Karlsson M."/>
            <person name="Huettel B."/>
            <person name="Barry K.W."/>
            <person name="Haridas S."/>
            <person name="Chen C."/>
            <person name="Bauer D."/>
            <person name="Andreopoulos W."/>
            <person name="Pangilinan J."/>
            <person name="LaButti K."/>
            <person name="Riley R."/>
            <person name="Lipzen A."/>
            <person name="Clum A."/>
            <person name="Drula E."/>
            <person name="Henrissat B."/>
            <person name="Kohler A."/>
            <person name="Grigoriev I.V."/>
            <person name="Martin F.M."/>
            <person name="Hacquard S."/>
        </authorList>
    </citation>
    <scope>NUCLEOTIDE SEQUENCE</scope>
    <source>
        <strain evidence="1">FSSC 5 MPI-SDFR-AT-0091</strain>
    </source>
</reference>
<organism evidence="1 2">
    <name type="scientific">Fusarium solani</name>
    <name type="common">Filamentous fungus</name>
    <dbReference type="NCBI Taxonomy" id="169388"/>
    <lineage>
        <taxon>Eukaryota</taxon>
        <taxon>Fungi</taxon>
        <taxon>Dikarya</taxon>
        <taxon>Ascomycota</taxon>
        <taxon>Pezizomycotina</taxon>
        <taxon>Sordariomycetes</taxon>
        <taxon>Hypocreomycetidae</taxon>
        <taxon>Hypocreales</taxon>
        <taxon>Nectriaceae</taxon>
        <taxon>Fusarium</taxon>
        <taxon>Fusarium solani species complex</taxon>
    </lineage>
</organism>
<evidence type="ECO:0000313" key="2">
    <source>
        <dbReference type="Proteomes" id="UP000736672"/>
    </source>
</evidence>
<protein>
    <submittedName>
        <fullName evidence="1">Uncharacterized protein</fullName>
    </submittedName>
</protein>
<feature type="non-terminal residue" evidence="1">
    <location>
        <position position="1"/>
    </location>
</feature>
<dbReference type="EMBL" id="JAGTJS010000014">
    <property type="protein sequence ID" value="KAH7248347.1"/>
    <property type="molecule type" value="Genomic_DNA"/>
</dbReference>